<feature type="region of interest" description="Disordered" evidence="1">
    <location>
        <begin position="56"/>
        <end position="96"/>
    </location>
</feature>
<proteinExistence type="predicted"/>
<accession>A0AAW1WDD8</accession>
<evidence type="ECO:0000313" key="2">
    <source>
        <dbReference type="EMBL" id="KAK9906237.1"/>
    </source>
</evidence>
<evidence type="ECO:0000313" key="3">
    <source>
        <dbReference type="EMBL" id="KAK9922747.1"/>
    </source>
</evidence>
<protein>
    <submittedName>
        <fullName evidence="3">Uncharacterized protein</fullName>
    </submittedName>
</protein>
<sequence>MEAIDFCEQVHNNKENIPPFFSANGSDSAKKCKKIIRLKRKPLADITNLYRFSNSVPSLRPSSSVSISASNSRKRKAISRVNETSSNSRSLRMGFR</sequence>
<dbReference type="EMBL" id="JBEDUW010000006">
    <property type="protein sequence ID" value="KAK9922747.1"/>
    <property type="molecule type" value="Genomic_DNA"/>
</dbReference>
<dbReference type="AlphaFoldDB" id="A0AAW1WDD8"/>
<reference evidence="3 4" key="1">
    <citation type="journal article" date="2023" name="G3 (Bethesda)">
        <title>A chromosome-length genome assembly and annotation of blackberry (Rubus argutus, cv. 'Hillquist').</title>
        <authorList>
            <person name="Bruna T."/>
            <person name="Aryal R."/>
            <person name="Dudchenko O."/>
            <person name="Sargent D.J."/>
            <person name="Mead D."/>
            <person name="Buti M."/>
            <person name="Cavallini A."/>
            <person name="Hytonen T."/>
            <person name="Andres J."/>
            <person name="Pham M."/>
            <person name="Weisz D."/>
            <person name="Mascagni F."/>
            <person name="Usai G."/>
            <person name="Natali L."/>
            <person name="Bassil N."/>
            <person name="Fernandez G.E."/>
            <person name="Lomsadze A."/>
            <person name="Armour M."/>
            <person name="Olukolu B."/>
            <person name="Poorten T."/>
            <person name="Britton C."/>
            <person name="Davik J."/>
            <person name="Ashrafi H."/>
            <person name="Aiden E.L."/>
            <person name="Borodovsky M."/>
            <person name="Worthington M."/>
        </authorList>
    </citation>
    <scope>NUCLEOTIDE SEQUENCE [LARGE SCALE GENOMIC DNA]</scope>
    <source>
        <strain evidence="3">PI 553951</strain>
    </source>
</reference>
<gene>
    <name evidence="2" type="ORF">M0R45_002710</name>
    <name evidence="3" type="ORF">M0R45_031194</name>
</gene>
<feature type="compositionally biased region" description="Polar residues" evidence="1">
    <location>
        <begin position="81"/>
        <end position="90"/>
    </location>
</feature>
<organism evidence="3 4">
    <name type="scientific">Rubus argutus</name>
    <name type="common">Southern blackberry</name>
    <dbReference type="NCBI Taxonomy" id="59490"/>
    <lineage>
        <taxon>Eukaryota</taxon>
        <taxon>Viridiplantae</taxon>
        <taxon>Streptophyta</taxon>
        <taxon>Embryophyta</taxon>
        <taxon>Tracheophyta</taxon>
        <taxon>Spermatophyta</taxon>
        <taxon>Magnoliopsida</taxon>
        <taxon>eudicotyledons</taxon>
        <taxon>Gunneridae</taxon>
        <taxon>Pentapetalae</taxon>
        <taxon>rosids</taxon>
        <taxon>fabids</taxon>
        <taxon>Rosales</taxon>
        <taxon>Rosaceae</taxon>
        <taxon>Rosoideae</taxon>
        <taxon>Rosoideae incertae sedis</taxon>
        <taxon>Rubus</taxon>
    </lineage>
</organism>
<evidence type="ECO:0000313" key="4">
    <source>
        <dbReference type="Proteomes" id="UP001457282"/>
    </source>
</evidence>
<comment type="caution">
    <text evidence="3">The sequence shown here is derived from an EMBL/GenBank/DDBJ whole genome shotgun (WGS) entry which is preliminary data.</text>
</comment>
<dbReference type="Proteomes" id="UP001457282">
    <property type="component" value="Unassembled WGS sequence"/>
</dbReference>
<name>A0AAW1WDD8_RUBAR</name>
<dbReference type="EMBL" id="JBEDUW010000076">
    <property type="protein sequence ID" value="KAK9906237.1"/>
    <property type="molecule type" value="Genomic_DNA"/>
</dbReference>
<keyword evidence="4" id="KW-1185">Reference proteome</keyword>
<evidence type="ECO:0000256" key="1">
    <source>
        <dbReference type="SAM" id="MobiDB-lite"/>
    </source>
</evidence>
<feature type="compositionally biased region" description="Low complexity" evidence="1">
    <location>
        <begin position="56"/>
        <end position="71"/>
    </location>
</feature>